<sequence>MNRAWIADAVRDLRVLQITTADRIHIYPSFQVRDGQIVPGLELVLLELVNGSCSRLMWAQWLNRPRNRSDGETRRRIGELAAGHIDSLVKEARYTAAAWDAEGTVRSPWTHQIDTVTSFIVKTWDPKNGEEQL</sequence>
<dbReference type="RefSeq" id="WP_076690249.1">
    <property type="nucleotide sequence ID" value="NZ_CP018762.1"/>
</dbReference>
<dbReference type="OrthoDB" id="4965902at2"/>
<dbReference type="Proteomes" id="UP000187185">
    <property type="component" value="Chromosome"/>
</dbReference>
<accession>A0A1P8U781</accession>
<protein>
    <submittedName>
        <fullName evidence="1">Uncharacterized protein</fullName>
    </submittedName>
</protein>
<evidence type="ECO:0000313" key="1">
    <source>
        <dbReference type="EMBL" id="APZ33933.1"/>
    </source>
</evidence>
<evidence type="ECO:0000313" key="2">
    <source>
        <dbReference type="Proteomes" id="UP000187185"/>
    </source>
</evidence>
<reference evidence="1 2" key="1">
    <citation type="submission" date="2016-12" db="EMBL/GenBank/DDBJ databases">
        <title>Complete genome sequence of Microbacterium aurum KACC 15219.</title>
        <authorList>
            <person name="Jung Y."/>
            <person name="Shin J.-H."/>
            <person name="Lee Y.-J."/>
            <person name="Yi H."/>
            <person name="Bahn Y.-S."/>
            <person name="Kim J.F."/>
            <person name="Lee D.-W."/>
        </authorList>
    </citation>
    <scope>NUCLEOTIDE SEQUENCE [LARGE SCALE GENOMIC DNA]</scope>
    <source>
        <strain evidence="1 2">KACC 15219</strain>
    </source>
</reference>
<proteinExistence type="predicted"/>
<dbReference type="KEGG" id="maur:BOH66_06420"/>
<gene>
    <name evidence="1" type="ORF">BOH66_06420</name>
</gene>
<dbReference type="EMBL" id="CP018762">
    <property type="protein sequence ID" value="APZ33933.1"/>
    <property type="molecule type" value="Genomic_DNA"/>
</dbReference>
<dbReference type="AlphaFoldDB" id="A0A1P8U781"/>
<keyword evidence="2" id="KW-1185">Reference proteome</keyword>
<name>A0A1P8U781_9MICO</name>
<organism evidence="1 2">
    <name type="scientific">Microbacterium aurum</name>
    <dbReference type="NCBI Taxonomy" id="36805"/>
    <lineage>
        <taxon>Bacteria</taxon>
        <taxon>Bacillati</taxon>
        <taxon>Actinomycetota</taxon>
        <taxon>Actinomycetes</taxon>
        <taxon>Micrococcales</taxon>
        <taxon>Microbacteriaceae</taxon>
        <taxon>Microbacterium</taxon>
    </lineage>
</organism>
<dbReference type="STRING" id="36805.BOH66_06420"/>